<feature type="non-terminal residue" evidence="2">
    <location>
        <position position="86"/>
    </location>
</feature>
<keyword evidence="1" id="KW-0732">Signal</keyword>
<gene>
    <name evidence="2" type="ORF">BXZ70DRAFT_944944</name>
</gene>
<dbReference type="AlphaFoldDB" id="A0A8K0ULQ2"/>
<evidence type="ECO:0008006" key="4">
    <source>
        <dbReference type="Google" id="ProtNLM"/>
    </source>
</evidence>
<accession>A0A8K0ULQ2</accession>
<dbReference type="Proteomes" id="UP000813824">
    <property type="component" value="Unassembled WGS sequence"/>
</dbReference>
<sequence length="86" mass="9534">MASHYFISSLRLFSLVLSASRTRFIFLDFFPSLLSCSRSLCQPHHVSRTSLFQVGAIFDGVVLLWPIGDPGDITSLGIRCISLVLC</sequence>
<keyword evidence="3" id="KW-1185">Reference proteome</keyword>
<evidence type="ECO:0000256" key="1">
    <source>
        <dbReference type="SAM" id="SignalP"/>
    </source>
</evidence>
<reference evidence="2" key="1">
    <citation type="journal article" date="2021" name="New Phytol.">
        <title>Evolutionary innovations through gain and loss of genes in the ectomycorrhizal Boletales.</title>
        <authorList>
            <person name="Wu G."/>
            <person name="Miyauchi S."/>
            <person name="Morin E."/>
            <person name="Kuo A."/>
            <person name="Drula E."/>
            <person name="Varga T."/>
            <person name="Kohler A."/>
            <person name="Feng B."/>
            <person name="Cao Y."/>
            <person name="Lipzen A."/>
            <person name="Daum C."/>
            <person name="Hundley H."/>
            <person name="Pangilinan J."/>
            <person name="Johnson J."/>
            <person name="Barry K."/>
            <person name="LaButti K."/>
            <person name="Ng V."/>
            <person name="Ahrendt S."/>
            <person name="Min B."/>
            <person name="Choi I.G."/>
            <person name="Park H."/>
            <person name="Plett J.M."/>
            <person name="Magnuson J."/>
            <person name="Spatafora J.W."/>
            <person name="Nagy L.G."/>
            <person name="Henrissat B."/>
            <person name="Grigoriev I.V."/>
            <person name="Yang Z.L."/>
            <person name="Xu J."/>
            <person name="Martin F.M."/>
        </authorList>
    </citation>
    <scope>NUCLEOTIDE SEQUENCE</scope>
    <source>
        <strain evidence="2">KKN 215</strain>
    </source>
</reference>
<name>A0A8K0ULQ2_9AGAR</name>
<comment type="caution">
    <text evidence="2">The sequence shown here is derived from an EMBL/GenBank/DDBJ whole genome shotgun (WGS) entry which is preliminary data.</text>
</comment>
<feature type="signal peptide" evidence="1">
    <location>
        <begin position="1"/>
        <end position="18"/>
    </location>
</feature>
<dbReference type="EMBL" id="JAEVFJ010000022">
    <property type="protein sequence ID" value="KAH8096881.1"/>
    <property type="molecule type" value="Genomic_DNA"/>
</dbReference>
<evidence type="ECO:0000313" key="3">
    <source>
        <dbReference type="Proteomes" id="UP000813824"/>
    </source>
</evidence>
<feature type="chain" id="PRO_5035482134" description="Secreted protein" evidence="1">
    <location>
        <begin position="19"/>
        <end position="86"/>
    </location>
</feature>
<protein>
    <recommendedName>
        <fullName evidence="4">Secreted protein</fullName>
    </recommendedName>
</protein>
<proteinExistence type="predicted"/>
<evidence type="ECO:0000313" key="2">
    <source>
        <dbReference type="EMBL" id="KAH8096881.1"/>
    </source>
</evidence>
<organism evidence="2 3">
    <name type="scientific">Cristinia sonorae</name>
    <dbReference type="NCBI Taxonomy" id="1940300"/>
    <lineage>
        <taxon>Eukaryota</taxon>
        <taxon>Fungi</taxon>
        <taxon>Dikarya</taxon>
        <taxon>Basidiomycota</taxon>
        <taxon>Agaricomycotina</taxon>
        <taxon>Agaricomycetes</taxon>
        <taxon>Agaricomycetidae</taxon>
        <taxon>Agaricales</taxon>
        <taxon>Pleurotineae</taxon>
        <taxon>Stephanosporaceae</taxon>
        <taxon>Cristinia</taxon>
    </lineage>
</organism>